<dbReference type="GO" id="GO:0046872">
    <property type="term" value="F:metal ion binding"/>
    <property type="evidence" value="ECO:0007669"/>
    <property type="project" value="UniProtKB-KW"/>
</dbReference>
<dbReference type="InterPro" id="IPR051318">
    <property type="entry name" value="Fe-S_L-Ser"/>
</dbReference>
<evidence type="ECO:0000256" key="8">
    <source>
        <dbReference type="ARBA" id="ARBA00023014"/>
    </source>
</evidence>
<dbReference type="GO" id="GO:0003941">
    <property type="term" value="F:L-serine ammonia-lyase activity"/>
    <property type="evidence" value="ECO:0007669"/>
    <property type="project" value="UniProtKB-UniRule"/>
</dbReference>
<comment type="cofactor">
    <cofactor evidence="1 11">
        <name>[4Fe-4S] cluster</name>
        <dbReference type="ChEBI" id="CHEBI:49883"/>
    </cofactor>
</comment>
<dbReference type="EMBL" id="DXBG01000190">
    <property type="protein sequence ID" value="HIZ65884.1"/>
    <property type="molecule type" value="Genomic_DNA"/>
</dbReference>
<proteinExistence type="inferred from homology"/>
<evidence type="ECO:0000256" key="6">
    <source>
        <dbReference type="ARBA" id="ARBA00022723"/>
    </source>
</evidence>
<sequence length="296" mass="30767">MDFNHGTELLKLCEETGLPISQVMKKREVEFSATSPEEVEKKMRKALAIMKDSTRKPLEEPVLSVGGLIGGEARKLRDYENKGRTVCGNLMSRAVTYAMAVLEVNASMGVIVAAPTAGASGVVPGVLLALQEEYEFSDEEILEGLYTAGAVGYLLMRNASVAGAEAGCQAEVGAASAMAAAAAVQVMGGTPKMCLDAASGAMANMLGLVCDPIAGLVESPCQNRNSAGAANAMVSAQQALAGITQVIPFDEMAQAMYHVGRSLPFELRESALGGCAGTPSGCARACEIFGEEYGKE</sequence>
<name>A0A9D2FR69_9FIRM</name>
<protein>
    <recommendedName>
        <fullName evidence="11">L-serine dehydratase</fullName>
        <ecNumber evidence="11">4.3.1.17</ecNumber>
    </recommendedName>
</protein>
<reference evidence="13" key="2">
    <citation type="submission" date="2021-04" db="EMBL/GenBank/DDBJ databases">
        <authorList>
            <person name="Gilroy R."/>
        </authorList>
    </citation>
    <scope>NUCLEOTIDE SEQUENCE</scope>
    <source>
        <strain evidence="13">1068</strain>
    </source>
</reference>
<dbReference type="InterPro" id="IPR005130">
    <property type="entry name" value="Ser_deHydtase-like_asu"/>
</dbReference>
<keyword evidence="7 11" id="KW-0408">Iron</keyword>
<reference evidence="13" key="1">
    <citation type="journal article" date="2021" name="PeerJ">
        <title>Extensive microbial diversity within the chicken gut microbiome revealed by metagenomics and culture.</title>
        <authorList>
            <person name="Gilroy R."/>
            <person name="Ravi A."/>
            <person name="Getino M."/>
            <person name="Pursley I."/>
            <person name="Horton D.L."/>
            <person name="Alikhan N.F."/>
            <person name="Baker D."/>
            <person name="Gharbi K."/>
            <person name="Hall N."/>
            <person name="Watson M."/>
            <person name="Adriaenssens E.M."/>
            <person name="Foster-Nyarko E."/>
            <person name="Jarju S."/>
            <person name="Secka A."/>
            <person name="Antonio M."/>
            <person name="Oren A."/>
            <person name="Chaudhuri R.R."/>
            <person name="La Ragione R."/>
            <person name="Hildebrand F."/>
            <person name="Pallen M.J."/>
        </authorList>
    </citation>
    <scope>NUCLEOTIDE SEQUENCE</scope>
    <source>
        <strain evidence="13">1068</strain>
    </source>
</reference>
<dbReference type="AlphaFoldDB" id="A0A9D2FR69"/>
<keyword evidence="8 11" id="KW-0411">Iron-sulfur</keyword>
<organism evidence="13 14">
    <name type="scientific">Candidatus Blautia pullicola</name>
    <dbReference type="NCBI Taxonomy" id="2838498"/>
    <lineage>
        <taxon>Bacteria</taxon>
        <taxon>Bacillati</taxon>
        <taxon>Bacillota</taxon>
        <taxon>Clostridia</taxon>
        <taxon>Lachnospirales</taxon>
        <taxon>Lachnospiraceae</taxon>
        <taxon>Blautia</taxon>
    </lineage>
</organism>
<comment type="caution">
    <text evidence="13">The sequence shown here is derived from an EMBL/GenBank/DDBJ whole genome shotgun (WGS) entry which is preliminary data.</text>
</comment>
<evidence type="ECO:0000256" key="9">
    <source>
        <dbReference type="ARBA" id="ARBA00023239"/>
    </source>
</evidence>
<keyword evidence="6 11" id="KW-0479">Metal-binding</keyword>
<evidence type="ECO:0000313" key="14">
    <source>
        <dbReference type="Proteomes" id="UP000824056"/>
    </source>
</evidence>
<comment type="similarity">
    <text evidence="3 11">Belongs to the iron-sulfur dependent L-serine dehydratase family.</text>
</comment>
<evidence type="ECO:0000256" key="7">
    <source>
        <dbReference type="ARBA" id="ARBA00023004"/>
    </source>
</evidence>
<accession>A0A9D2FR69</accession>
<dbReference type="Proteomes" id="UP000824056">
    <property type="component" value="Unassembled WGS sequence"/>
</dbReference>
<gene>
    <name evidence="13" type="primary">sdaAA</name>
    <name evidence="13" type="ORF">H9809_08305</name>
</gene>
<evidence type="ECO:0000259" key="12">
    <source>
        <dbReference type="Pfam" id="PF03313"/>
    </source>
</evidence>
<keyword evidence="5 11" id="KW-0004">4Fe-4S</keyword>
<evidence type="ECO:0000256" key="10">
    <source>
        <dbReference type="ARBA" id="ARBA00049406"/>
    </source>
</evidence>
<evidence type="ECO:0000256" key="3">
    <source>
        <dbReference type="ARBA" id="ARBA00008636"/>
    </source>
</evidence>
<comment type="pathway">
    <text evidence="2">Carbohydrate biosynthesis; gluconeogenesis.</text>
</comment>
<evidence type="ECO:0000256" key="5">
    <source>
        <dbReference type="ARBA" id="ARBA00022485"/>
    </source>
</evidence>
<dbReference type="EC" id="4.3.1.17" evidence="11"/>
<evidence type="ECO:0000256" key="2">
    <source>
        <dbReference type="ARBA" id="ARBA00004742"/>
    </source>
</evidence>
<evidence type="ECO:0000313" key="13">
    <source>
        <dbReference type="EMBL" id="HIZ65884.1"/>
    </source>
</evidence>
<dbReference type="GO" id="GO:0006094">
    <property type="term" value="P:gluconeogenesis"/>
    <property type="evidence" value="ECO:0007669"/>
    <property type="project" value="UniProtKB-KW"/>
</dbReference>
<dbReference type="InterPro" id="IPR004642">
    <property type="entry name" value="Ser_deHydtase_asu"/>
</dbReference>
<dbReference type="PANTHER" id="PTHR30182">
    <property type="entry name" value="L-SERINE DEHYDRATASE"/>
    <property type="match status" value="1"/>
</dbReference>
<dbReference type="NCBIfam" id="TIGR00718">
    <property type="entry name" value="sda_alpha"/>
    <property type="match status" value="1"/>
</dbReference>
<evidence type="ECO:0000256" key="1">
    <source>
        <dbReference type="ARBA" id="ARBA00001966"/>
    </source>
</evidence>
<feature type="domain" description="Serine dehydratase-like alpha subunit" evidence="12">
    <location>
        <begin position="15"/>
        <end position="276"/>
    </location>
</feature>
<evidence type="ECO:0000256" key="11">
    <source>
        <dbReference type="RuleBase" id="RU366059"/>
    </source>
</evidence>
<comment type="catalytic activity">
    <reaction evidence="10 11">
        <text>L-serine = pyruvate + NH4(+)</text>
        <dbReference type="Rhea" id="RHEA:19169"/>
        <dbReference type="ChEBI" id="CHEBI:15361"/>
        <dbReference type="ChEBI" id="CHEBI:28938"/>
        <dbReference type="ChEBI" id="CHEBI:33384"/>
        <dbReference type="EC" id="4.3.1.17"/>
    </reaction>
</comment>
<dbReference type="GO" id="GO:0051539">
    <property type="term" value="F:4 iron, 4 sulfur cluster binding"/>
    <property type="evidence" value="ECO:0007669"/>
    <property type="project" value="UniProtKB-UniRule"/>
</dbReference>
<dbReference type="Pfam" id="PF03313">
    <property type="entry name" value="SDH_alpha"/>
    <property type="match status" value="1"/>
</dbReference>
<dbReference type="PANTHER" id="PTHR30182:SF1">
    <property type="entry name" value="L-SERINE DEHYDRATASE 1"/>
    <property type="match status" value="1"/>
</dbReference>
<evidence type="ECO:0000256" key="4">
    <source>
        <dbReference type="ARBA" id="ARBA00022432"/>
    </source>
</evidence>
<keyword evidence="9 11" id="KW-0456">Lyase</keyword>
<keyword evidence="4 11" id="KW-0312">Gluconeogenesis</keyword>